<gene>
    <name evidence="2" type="ORF">UFOPK3564_01243</name>
</gene>
<name>A0A6J7GWA0_9ZZZZ</name>
<reference evidence="2" key="1">
    <citation type="submission" date="2020-05" db="EMBL/GenBank/DDBJ databases">
        <authorList>
            <person name="Chiriac C."/>
            <person name="Salcher M."/>
            <person name="Ghai R."/>
            <person name="Kavagutti S V."/>
        </authorList>
    </citation>
    <scope>NUCLEOTIDE SEQUENCE</scope>
</reference>
<dbReference type="InterPro" id="IPR040079">
    <property type="entry name" value="Glutathione_S-Trfase"/>
</dbReference>
<dbReference type="GO" id="GO:0004364">
    <property type="term" value="F:glutathione transferase activity"/>
    <property type="evidence" value="ECO:0007669"/>
    <property type="project" value="InterPro"/>
</dbReference>
<dbReference type="EMBL" id="CAFBMK010000057">
    <property type="protein sequence ID" value="CAB4911068.1"/>
    <property type="molecule type" value="Genomic_DNA"/>
</dbReference>
<sequence>MGQDEQRDAGGWKREMGGSGEFRRQDSAFRDVVTADGSSGFPAAAGRYHLYVSLACPWASRALLVRELKGLGDAIGMTIVDPYRDDDGWAFRAGDVTPPGEADPLHGWSFLSEAYRASDPGFDGRVTVPVLWDTETGRIVNNESSEVVRMLNAEFDAFATNPGLDLYPEDLREEIDALNDRIYPTLNNGVYRAGFATSQEAYEDAVSDVFETLGWLEGLLAERRYLTGDRITEADWRLFMTLVRFDPVYVGHFKCNQKRIVDLPNVWAYTRDLYAQEGVAATVNLDHIKTHYYTTHPSINPSRVVPVGPEIDWDAPHGRG</sequence>
<dbReference type="SFLD" id="SFLDG01148">
    <property type="entry name" value="Xi_(cytGST)"/>
    <property type="match status" value="1"/>
</dbReference>
<organism evidence="2">
    <name type="scientific">freshwater metagenome</name>
    <dbReference type="NCBI Taxonomy" id="449393"/>
    <lineage>
        <taxon>unclassified sequences</taxon>
        <taxon>metagenomes</taxon>
        <taxon>ecological metagenomes</taxon>
    </lineage>
</organism>
<proteinExistence type="predicted"/>
<dbReference type="InterPro" id="IPR036249">
    <property type="entry name" value="Thioredoxin-like_sf"/>
</dbReference>
<dbReference type="PIRSF" id="PIRSF015753">
    <property type="entry name" value="GST"/>
    <property type="match status" value="1"/>
</dbReference>
<dbReference type="SUPFAM" id="SSF47616">
    <property type="entry name" value="GST C-terminal domain-like"/>
    <property type="match status" value="1"/>
</dbReference>
<dbReference type="InterPro" id="IPR004045">
    <property type="entry name" value="Glutathione_S-Trfase_N"/>
</dbReference>
<protein>
    <submittedName>
        <fullName evidence="2">Unannotated protein</fullName>
    </submittedName>
</protein>
<dbReference type="PANTHER" id="PTHR32419:SF6">
    <property type="entry name" value="GLUTATHIONE S-TRANSFERASE OMEGA-LIKE 1-RELATED"/>
    <property type="match status" value="1"/>
</dbReference>
<dbReference type="GO" id="GO:0005737">
    <property type="term" value="C:cytoplasm"/>
    <property type="evidence" value="ECO:0007669"/>
    <property type="project" value="TreeGrafter"/>
</dbReference>
<dbReference type="PANTHER" id="PTHR32419">
    <property type="entry name" value="GLUTATHIONYL-HYDROQUINONE REDUCTASE"/>
    <property type="match status" value="1"/>
</dbReference>
<evidence type="ECO:0000313" key="2">
    <source>
        <dbReference type="EMBL" id="CAB4911068.1"/>
    </source>
</evidence>
<accession>A0A6J7GWA0</accession>
<evidence type="ECO:0000259" key="1">
    <source>
        <dbReference type="PROSITE" id="PS50405"/>
    </source>
</evidence>
<feature type="domain" description="GST C-terminal" evidence="1">
    <location>
        <begin position="168"/>
        <end position="292"/>
    </location>
</feature>
<dbReference type="InterPro" id="IPR047047">
    <property type="entry name" value="GST_Omega-like_C"/>
</dbReference>
<dbReference type="Pfam" id="PF13409">
    <property type="entry name" value="GST_N_2"/>
    <property type="match status" value="1"/>
</dbReference>
<dbReference type="Gene3D" id="3.40.30.10">
    <property type="entry name" value="Glutaredoxin"/>
    <property type="match status" value="1"/>
</dbReference>
<dbReference type="Pfam" id="PF13410">
    <property type="entry name" value="GST_C_2"/>
    <property type="match status" value="1"/>
</dbReference>
<dbReference type="InterPro" id="IPR016639">
    <property type="entry name" value="GST_Omega/GSH"/>
</dbReference>
<dbReference type="InterPro" id="IPR036282">
    <property type="entry name" value="Glutathione-S-Trfase_C_sf"/>
</dbReference>
<dbReference type="SFLD" id="SFLDG01206">
    <property type="entry name" value="Xi.1"/>
    <property type="match status" value="1"/>
</dbReference>
<dbReference type="Gene3D" id="1.20.1050.10">
    <property type="match status" value="1"/>
</dbReference>
<dbReference type="CDD" id="cd03190">
    <property type="entry name" value="GST_C_Omega_like"/>
    <property type="match status" value="1"/>
</dbReference>
<dbReference type="PROSITE" id="PS50405">
    <property type="entry name" value="GST_CTER"/>
    <property type="match status" value="1"/>
</dbReference>
<dbReference type="InterPro" id="IPR010987">
    <property type="entry name" value="Glutathione-S-Trfase_C-like"/>
</dbReference>
<dbReference type="AlphaFoldDB" id="A0A6J7GWA0"/>
<dbReference type="SUPFAM" id="SSF52833">
    <property type="entry name" value="Thioredoxin-like"/>
    <property type="match status" value="1"/>
</dbReference>
<dbReference type="SFLD" id="SFLDS00019">
    <property type="entry name" value="Glutathione_Transferase_(cytos"/>
    <property type="match status" value="1"/>
</dbReference>